<evidence type="ECO:0000256" key="1">
    <source>
        <dbReference type="ARBA" id="ARBA00022801"/>
    </source>
</evidence>
<keyword evidence="1" id="KW-0378">Hydrolase</keyword>
<evidence type="ECO:0000256" key="2">
    <source>
        <dbReference type="SAM" id="SignalP"/>
    </source>
</evidence>
<proteinExistence type="predicted"/>
<dbReference type="Gene3D" id="3.40.720.10">
    <property type="entry name" value="Alkaline Phosphatase, subunit A"/>
    <property type="match status" value="1"/>
</dbReference>
<keyword evidence="2" id="KW-0732">Signal</keyword>
<feature type="chain" id="PRO_5047445111" description="Acid phosphatase" evidence="2">
    <location>
        <begin position="20"/>
        <end position="396"/>
    </location>
</feature>
<evidence type="ECO:0000313" key="3">
    <source>
        <dbReference type="EMBL" id="KAL2265280.1"/>
    </source>
</evidence>
<comment type="caution">
    <text evidence="3">The sequence shown here is derived from an EMBL/GenBank/DDBJ whole genome shotgun (WGS) entry which is preliminary data.</text>
</comment>
<dbReference type="GeneID" id="98127729"/>
<dbReference type="EMBL" id="JAZGUE010000006">
    <property type="protein sequence ID" value="KAL2265280.1"/>
    <property type="molecule type" value="Genomic_DNA"/>
</dbReference>
<dbReference type="PANTHER" id="PTHR31956">
    <property type="entry name" value="NON-SPECIFIC PHOSPHOLIPASE C4-RELATED"/>
    <property type="match status" value="1"/>
</dbReference>
<sequence>MRWFIPSLLGLAGLVPAVPAPIALPGVTPIVKGKAFDRFITIFLENQDYAKVAIDSHMAELKRHGILLTRCYAETHPSQPNYLAAIAGDYFGNNHDDWVRIPENVATIVDLLEDKNISWAGYFEDIPSPGYMGNYSDGSTGTDGWDYVRKHNPFVSFDSITNHGERLLQIDSFDTFQRAFAARQVPQFAFLTPNMMNDGHNTTLEFATEWSHKFLEPLLADRAFDEPTLIALTYDESEDYAQPNHIVTLLLGSAVPPALRGTTDDTFYTHYSFLSTLEANWGLHNLGRYDVGANVFKFVAEKVGYAGNRDPDNAKSVNNSVSYPGALHNTTDKVLPYPPPNTRLIGASGLPVLPAIVKAWEGQPGQGQKTWQTPYDGSGRVVDGDLNLPVYKSPLE</sequence>
<organism evidence="3 4">
    <name type="scientific">Remersonia thermophila</name>
    <dbReference type="NCBI Taxonomy" id="72144"/>
    <lineage>
        <taxon>Eukaryota</taxon>
        <taxon>Fungi</taxon>
        <taxon>Dikarya</taxon>
        <taxon>Ascomycota</taxon>
        <taxon>Pezizomycotina</taxon>
        <taxon>Sordariomycetes</taxon>
        <taxon>Sordariomycetidae</taxon>
        <taxon>Sordariales</taxon>
        <taxon>Sordariales incertae sedis</taxon>
        <taxon>Remersonia</taxon>
    </lineage>
</organism>
<reference evidence="3 4" key="1">
    <citation type="journal article" date="2024" name="Commun. Biol.">
        <title>Comparative genomic analysis of thermophilic fungi reveals convergent evolutionary adaptations and gene losses.</title>
        <authorList>
            <person name="Steindorff A.S."/>
            <person name="Aguilar-Pontes M.V."/>
            <person name="Robinson A.J."/>
            <person name="Andreopoulos B."/>
            <person name="LaButti K."/>
            <person name="Kuo A."/>
            <person name="Mondo S."/>
            <person name="Riley R."/>
            <person name="Otillar R."/>
            <person name="Haridas S."/>
            <person name="Lipzen A."/>
            <person name="Grimwood J."/>
            <person name="Schmutz J."/>
            <person name="Clum A."/>
            <person name="Reid I.D."/>
            <person name="Moisan M.C."/>
            <person name="Butler G."/>
            <person name="Nguyen T.T.M."/>
            <person name="Dewar K."/>
            <person name="Conant G."/>
            <person name="Drula E."/>
            <person name="Henrissat B."/>
            <person name="Hansel C."/>
            <person name="Singer S."/>
            <person name="Hutchinson M.I."/>
            <person name="de Vries R.P."/>
            <person name="Natvig D.O."/>
            <person name="Powell A.J."/>
            <person name="Tsang A."/>
            <person name="Grigoriev I.V."/>
        </authorList>
    </citation>
    <scope>NUCLEOTIDE SEQUENCE [LARGE SCALE GENOMIC DNA]</scope>
    <source>
        <strain evidence="3 4">ATCC 22073</strain>
    </source>
</reference>
<feature type="signal peptide" evidence="2">
    <location>
        <begin position="1"/>
        <end position="19"/>
    </location>
</feature>
<dbReference type="PANTHER" id="PTHR31956:SF15">
    <property type="entry name" value="ACID PHOSPHATASE PHOA"/>
    <property type="match status" value="1"/>
</dbReference>
<dbReference type="InterPro" id="IPR017850">
    <property type="entry name" value="Alkaline_phosphatase_core_sf"/>
</dbReference>
<gene>
    <name evidence="3" type="ORF">VTJ83DRAFT_6380</name>
</gene>
<evidence type="ECO:0008006" key="5">
    <source>
        <dbReference type="Google" id="ProtNLM"/>
    </source>
</evidence>
<dbReference type="InterPro" id="IPR007312">
    <property type="entry name" value="Phosphoesterase"/>
</dbReference>
<protein>
    <recommendedName>
        <fullName evidence="5">Acid phosphatase</fullName>
    </recommendedName>
</protein>
<keyword evidence="4" id="KW-1185">Reference proteome</keyword>
<evidence type="ECO:0000313" key="4">
    <source>
        <dbReference type="Proteomes" id="UP001600064"/>
    </source>
</evidence>
<dbReference type="Pfam" id="PF04185">
    <property type="entry name" value="Phosphoesterase"/>
    <property type="match status" value="1"/>
</dbReference>
<accession>A0ABR4D4N8</accession>
<name>A0ABR4D4N8_9PEZI</name>
<dbReference type="RefSeq" id="XP_070864007.1">
    <property type="nucleotide sequence ID" value="XM_071013085.1"/>
</dbReference>
<dbReference type="Proteomes" id="UP001600064">
    <property type="component" value="Unassembled WGS sequence"/>
</dbReference>